<dbReference type="Gene3D" id="1.10.101.10">
    <property type="entry name" value="PGBD-like superfamily/PGBD"/>
    <property type="match status" value="3"/>
</dbReference>
<reference evidence="2" key="1">
    <citation type="submission" date="2024-07" db="EMBL/GenBank/DDBJ databases">
        <authorList>
            <person name="Kim Y.J."/>
            <person name="Jeong J.Y."/>
        </authorList>
    </citation>
    <scope>NUCLEOTIDE SEQUENCE</scope>
    <source>
        <strain evidence="2">GIHE-MW2</strain>
    </source>
</reference>
<evidence type="ECO:0000313" key="2">
    <source>
        <dbReference type="EMBL" id="XCM39895.1"/>
    </source>
</evidence>
<dbReference type="EMBL" id="CP159837">
    <property type="protein sequence ID" value="XCM39895.1"/>
    <property type="molecule type" value="Genomic_DNA"/>
</dbReference>
<dbReference type="InterPro" id="IPR036365">
    <property type="entry name" value="PGBD-like_sf"/>
</dbReference>
<name>A0AAU8JPB1_9CYAN</name>
<evidence type="ECO:0000259" key="1">
    <source>
        <dbReference type="Pfam" id="PF01471"/>
    </source>
</evidence>
<dbReference type="Pfam" id="PF01471">
    <property type="entry name" value="PG_binding_1"/>
    <property type="match status" value="3"/>
</dbReference>
<protein>
    <submittedName>
        <fullName evidence="2">Peptidoglycan-binding protein</fullName>
    </submittedName>
</protein>
<dbReference type="RefSeq" id="WP_054464964.1">
    <property type="nucleotide sequence ID" value="NZ_CP159837.1"/>
</dbReference>
<sequence>MENFAYFCLANAYKATAEDDLVDPSFSESVDRLFQDLFQGLFQGLFARLNGCRLSSLTYIRFASLGVMLLVLSITSNSWAMSRGDRGSSVSYLQQDLRSLGCFDGLITGVYDRTTEAGVRRCQDALGLPANGVADLTTQQVLQQRLGQVRAQTLIPRQTETRLARGDRGEQVTFVQQTLLNRGYFSGPVTGFYGELTEVAVRNFQAANGLSVSGQVDAATYQRLQQLQAAQVASFSVPSQGFNTVAGSQALKRGDRGIQVRNLQKRLIVAGYPNVVVDSIYGAETEAAVKQFQIGYGFVPDGIADANTQKVLNEKLYVVVIPKRSNITLAQVQQIFPTAFEAPSQLGTYIHAGSYPNYDIAKTRVKFLQQSGIIDARVAYL</sequence>
<dbReference type="InterPro" id="IPR052905">
    <property type="entry name" value="LD-transpeptidase_YkuD-like"/>
</dbReference>
<feature type="domain" description="Peptidoglycan binding-like" evidence="1">
    <location>
        <begin position="86"/>
        <end position="142"/>
    </location>
</feature>
<dbReference type="AlphaFoldDB" id="A0AAU8JPB1"/>
<accession>A0AAU8JPB1</accession>
<dbReference type="PANTHER" id="PTHR41533">
    <property type="entry name" value="L,D-TRANSPEPTIDASE HI_1667-RELATED"/>
    <property type="match status" value="1"/>
</dbReference>
<gene>
    <name evidence="2" type="ORF">ABWT76_002858</name>
</gene>
<feature type="domain" description="Peptidoglycan binding-like" evidence="1">
    <location>
        <begin position="168"/>
        <end position="224"/>
    </location>
</feature>
<proteinExistence type="predicted"/>
<dbReference type="PANTHER" id="PTHR41533:SF1">
    <property type="entry name" value="L,D-TRANSPEPTIDASE YCBB-RELATED"/>
    <property type="match status" value="1"/>
</dbReference>
<dbReference type="InterPro" id="IPR036366">
    <property type="entry name" value="PGBDSf"/>
</dbReference>
<dbReference type="InterPro" id="IPR002477">
    <property type="entry name" value="Peptidoglycan-bd-like"/>
</dbReference>
<feature type="domain" description="Peptidoglycan binding-like" evidence="1">
    <location>
        <begin position="257"/>
        <end position="312"/>
    </location>
</feature>
<dbReference type="SUPFAM" id="SSF47090">
    <property type="entry name" value="PGBD-like"/>
    <property type="match status" value="3"/>
</dbReference>
<organism evidence="2">
    <name type="scientific">Planktothricoides raciborskii GIHE-MW2</name>
    <dbReference type="NCBI Taxonomy" id="2792601"/>
    <lineage>
        <taxon>Bacteria</taxon>
        <taxon>Bacillati</taxon>
        <taxon>Cyanobacteriota</taxon>
        <taxon>Cyanophyceae</taxon>
        <taxon>Oscillatoriophycideae</taxon>
        <taxon>Oscillatoriales</taxon>
        <taxon>Oscillatoriaceae</taxon>
        <taxon>Planktothricoides</taxon>
    </lineage>
</organism>